<gene>
    <name evidence="1" type="ORF">D2917_07930</name>
</gene>
<name>A0A5P3VCQ9_9BURK</name>
<dbReference type="AlphaFoldDB" id="A0A5P3VCQ9"/>
<reference evidence="1 2" key="1">
    <citation type="submission" date="2018-09" db="EMBL/GenBank/DDBJ databases">
        <title>Complete genome sequence of Cupriavidus oxalaticus T2, a bacterium capable of phenol tolerance and degradation.</title>
        <authorList>
            <person name="Yan J."/>
        </authorList>
    </citation>
    <scope>NUCLEOTIDE SEQUENCE [LARGE SCALE GENOMIC DNA]</scope>
    <source>
        <strain evidence="1 2">T2</strain>
    </source>
</reference>
<evidence type="ECO:0000313" key="1">
    <source>
        <dbReference type="EMBL" id="QEZ44166.1"/>
    </source>
</evidence>
<protein>
    <submittedName>
        <fullName evidence="1">Uncharacterized protein</fullName>
    </submittedName>
</protein>
<dbReference type="Pfam" id="PF18143">
    <property type="entry name" value="HAD_SAK_2"/>
    <property type="match status" value="1"/>
</dbReference>
<sequence length="182" mass="20037">MLLPSLIEGCIMHSPDRIHLFLNFEGVLVERGGASVSGTSLVPTSGVLWRWAEPLIELAKKFDLALVIRSSWALQLPVNGIIAAMPPELGERVVGATDPIAELRSSGAIRIASQFAVIERYVRKFGLSRWCAVDDREECWLAEDHWRFVLTNPSRGLGDRTTCDHLERVLIRLAEPGPAGAA</sequence>
<evidence type="ECO:0000313" key="2">
    <source>
        <dbReference type="Proteomes" id="UP000325743"/>
    </source>
</evidence>
<proteinExistence type="predicted"/>
<organism evidence="1 2">
    <name type="scientific">Cupriavidus oxalaticus</name>
    <dbReference type="NCBI Taxonomy" id="96344"/>
    <lineage>
        <taxon>Bacteria</taxon>
        <taxon>Pseudomonadati</taxon>
        <taxon>Pseudomonadota</taxon>
        <taxon>Betaproteobacteria</taxon>
        <taxon>Burkholderiales</taxon>
        <taxon>Burkholderiaceae</taxon>
        <taxon>Cupriavidus</taxon>
    </lineage>
</organism>
<accession>A0A5P3VCQ9</accession>
<dbReference type="EMBL" id="CP032518">
    <property type="protein sequence ID" value="QEZ44166.1"/>
    <property type="molecule type" value="Genomic_DNA"/>
</dbReference>
<dbReference type="Proteomes" id="UP000325743">
    <property type="component" value="Chromosome 1"/>
</dbReference>